<evidence type="ECO:0000313" key="3">
    <source>
        <dbReference type="Proteomes" id="UP000548582"/>
    </source>
</evidence>
<dbReference type="InterPro" id="IPR001466">
    <property type="entry name" value="Beta-lactam-related"/>
</dbReference>
<dbReference type="InterPro" id="IPR050789">
    <property type="entry name" value="Diverse_Enzym_Activities"/>
</dbReference>
<gene>
    <name evidence="2" type="ORF">GWK16_20435</name>
</gene>
<keyword evidence="3" id="KW-1185">Reference proteome</keyword>
<evidence type="ECO:0000313" key="2">
    <source>
        <dbReference type="EMBL" id="NMJ43626.1"/>
    </source>
</evidence>
<feature type="domain" description="Beta-lactamase-related" evidence="1">
    <location>
        <begin position="12"/>
        <end position="369"/>
    </location>
</feature>
<dbReference type="EMBL" id="JABBKX010000008">
    <property type="protein sequence ID" value="NMJ43626.1"/>
    <property type="molecule type" value="Genomic_DNA"/>
</dbReference>
<dbReference type="PANTHER" id="PTHR43283:SF3">
    <property type="entry name" value="BETA-LACTAMASE FAMILY PROTEIN (AFU_ORTHOLOGUE AFUA_5G07500)"/>
    <property type="match status" value="1"/>
</dbReference>
<evidence type="ECO:0000259" key="1">
    <source>
        <dbReference type="Pfam" id="PF00144"/>
    </source>
</evidence>
<dbReference type="AlphaFoldDB" id="A0A848EI06"/>
<proteinExistence type="predicted"/>
<dbReference type="InterPro" id="IPR012338">
    <property type="entry name" value="Beta-lactam/transpept-like"/>
</dbReference>
<organism evidence="2 3">
    <name type="scientific">Neoroseomonas marina</name>
    <dbReference type="NCBI Taxonomy" id="1232220"/>
    <lineage>
        <taxon>Bacteria</taxon>
        <taxon>Pseudomonadati</taxon>
        <taxon>Pseudomonadota</taxon>
        <taxon>Alphaproteobacteria</taxon>
        <taxon>Acetobacterales</taxon>
        <taxon>Acetobacteraceae</taxon>
        <taxon>Neoroseomonas</taxon>
    </lineage>
</organism>
<dbReference type="RefSeq" id="WP_170055808.1">
    <property type="nucleotide sequence ID" value="NZ_JABBKX010000008.1"/>
</dbReference>
<dbReference type="Pfam" id="PF00144">
    <property type="entry name" value="Beta-lactamase"/>
    <property type="match status" value="1"/>
</dbReference>
<dbReference type="Gene3D" id="3.40.710.10">
    <property type="entry name" value="DD-peptidase/beta-lactamase superfamily"/>
    <property type="match status" value="1"/>
</dbReference>
<protein>
    <submittedName>
        <fullName evidence="2">Beta-lactamase family protein</fullName>
    </submittedName>
</protein>
<dbReference type="PANTHER" id="PTHR43283">
    <property type="entry name" value="BETA-LACTAMASE-RELATED"/>
    <property type="match status" value="1"/>
</dbReference>
<dbReference type="Proteomes" id="UP000548582">
    <property type="component" value="Unassembled WGS sequence"/>
</dbReference>
<comment type="caution">
    <text evidence="2">The sequence shown here is derived from an EMBL/GenBank/DDBJ whole genome shotgun (WGS) entry which is preliminary data.</text>
</comment>
<sequence>MLDRADAVGILMQRAVQAGDLPGVVVAAAGREEAGFTAGYGVRRLGAPEPMAPDTVVWIASMTKAVTAVAAMRLVEAGRLALDAPAAEVLPNLAEAQVLEGFDATGQPILRAPKRAMTLRHLLTHTSGFSYEMWSADTIKARKALGLPPMPTGKLAALRLPLLFDPGEAWNYGIGLDWVGRMVEAATGQRLGAHFTETIFGPLGMADTAFRLREDMRARLASVHARGPDGSPTPIDMIVEQDPEFESGGGGLYSTARDYLAFARMILNGGRHGRERLLKPETIAEMARDQIAPLAVQPMVSAVPSATHDADFFPGLPCGWGLSFLVNRRQTPQGRAAGSLAWAGLANTYYWIDHGRGTTGLMMSQVLPFFDPKAIALFRGFEATLNGQ</sequence>
<dbReference type="SUPFAM" id="SSF56601">
    <property type="entry name" value="beta-lactamase/transpeptidase-like"/>
    <property type="match status" value="1"/>
</dbReference>
<accession>A0A848EI06</accession>
<name>A0A848EI06_9PROT</name>
<reference evidence="2 3" key="1">
    <citation type="submission" date="2020-03" db="EMBL/GenBank/DDBJ databases">
        <authorList>
            <person name="Sun Q."/>
        </authorList>
    </citation>
    <scope>NUCLEOTIDE SEQUENCE [LARGE SCALE GENOMIC DNA]</scope>
    <source>
        <strain evidence="2 3">JC162</strain>
    </source>
</reference>